<name>A0ACB8F372_9SAUR</name>
<evidence type="ECO:0000313" key="2">
    <source>
        <dbReference type="Proteomes" id="UP000827872"/>
    </source>
</evidence>
<dbReference type="Proteomes" id="UP000827872">
    <property type="component" value="Linkage Group LG05"/>
</dbReference>
<organism evidence="1 2">
    <name type="scientific">Sphaerodactylus townsendi</name>
    <dbReference type="NCBI Taxonomy" id="933632"/>
    <lineage>
        <taxon>Eukaryota</taxon>
        <taxon>Metazoa</taxon>
        <taxon>Chordata</taxon>
        <taxon>Craniata</taxon>
        <taxon>Vertebrata</taxon>
        <taxon>Euteleostomi</taxon>
        <taxon>Lepidosauria</taxon>
        <taxon>Squamata</taxon>
        <taxon>Bifurcata</taxon>
        <taxon>Gekkota</taxon>
        <taxon>Sphaerodactylidae</taxon>
        <taxon>Sphaerodactylus</taxon>
    </lineage>
</organism>
<evidence type="ECO:0000313" key="1">
    <source>
        <dbReference type="EMBL" id="KAH7999329.1"/>
    </source>
</evidence>
<sequence>MSLNTDGKRPNKQKRTDKDQGEVQSHVKRPMSPFSSSTSFIVGVHIPNRHSRSSSSSPSLPLCILARSDIRDAVTPQAHLPMISPLCSLHPVQSNAILHGRAAPSCSRDETISFPTHPFPTPSLLIPLELTQVAEDKLLELGDTRVKRQQVFST</sequence>
<reference evidence="1" key="1">
    <citation type="submission" date="2021-08" db="EMBL/GenBank/DDBJ databases">
        <title>The first chromosome-level gecko genome reveals the dynamic sex chromosomes of Neotropical dwarf geckos (Sphaerodactylidae: Sphaerodactylus).</title>
        <authorList>
            <person name="Pinto B.J."/>
            <person name="Keating S.E."/>
            <person name="Gamble T."/>
        </authorList>
    </citation>
    <scope>NUCLEOTIDE SEQUENCE</scope>
    <source>
        <strain evidence="1">TG3544</strain>
    </source>
</reference>
<protein>
    <submittedName>
        <fullName evidence="1">Uncharacterized protein</fullName>
    </submittedName>
</protein>
<proteinExistence type="predicted"/>
<keyword evidence="2" id="KW-1185">Reference proteome</keyword>
<accession>A0ACB8F372</accession>
<gene>
    <name evidence="1" type="ORF">K3G42_008735</name>
</gene>
<dbReference type="EMBL" id="CM037618">
    <property type="protein sequence ID" value="KAH7999329.1"/>
    <property type="molecule type" value="Genomic_DNA"/>
</dbReference>
<comment type="caution">
    <text evidence="1">The sequence shown here is derived from an EMBL/GenBank/DDBJ whole genome shotgun (WGS) entry which is preliminary data.</text>
</comment>